<name>A0ACC9MPT2_9STAP</name>
<evidence type="ECO:0000313" key="1">
    <source>
        <dbReference type="EMBL" id="PKE55460.1"/>
    </source>
</evidence>
<dbReference type="Proteomes" id="UP000233606">
    <property type="component" value="Unassembled WGS sequence"/>
</dbReference>
<dbReference type="EMBL" id="PIWU01000028">
    <property type="protein sequence ID" value="PKE55460.1"/>
    <property type="molecule type" value="Genomic_DNA"/>
</dbReference>
<keyword evidence="2" id="KW-1185">Reference proteome</keyword>
<organism evidence="1 2">
    <name type="scientific">Macrococcoides caseolyticum</name>
    <dbReference type="NCBI Taxonomy" id="69966"/>
    <lineage>
        <taxon>Bacteria</taxon>
        <taxon>Bacillati</taxon>
        <taxon>Bacillota</taxon>
        <taxon>Bacilli</taxon>
        <taxon>Bacillales</taxon>
        <taxon>Staphylococcaceae</taxon>
        <taxon>Macrococcoides</taxon>
    </lineage>
</organism>
<evidence type="ECO:0000313" key="2">
    <source>
        <dbReference type="Proteomes" id="UP000233606"/>
    </source>
</evidence>
<reference evidence="1" key="1">
    <citation type="submission" date="2017-12" db="EMBL/GenBank/DDBJ databases">
        <title>Genomics of Macrococcus caseolyticus.</title>
        <authorList>
            <person name="MacFadyen A.C."/>
            <person name="Paterson G.K."/>
        </authorList>
    </citation>
    <scope>NUCLEOTIDE SEQUENCE</scope>
    <source>
        <strain evidence="1">5459_5_49</strain>
    </source>
</reference>
<proteinExistence type="predicted"/>
<accession>A0ACC9MPT2</accession>
<sequence length="152" mass="18500">MIGRNFLSTQDEDMLSKVYKTFSKINNTKIVYSMVKENAKELLEYIGKLNDQEQSEVNYQSNRYLLNYLAMARLFIDRVEENIAENYTKNSVEYINFKKLTSNEYDSSFTYRLLWDLRNYTQHYALPIHRYKQFIDEEEKHHSKIYMSRHFN</sequence>
<protein>
    <submittedName>
        <fullName evidence="1">Uncharacterized protein</fullName>
    </submittedName>
</protein>
<gene>
    <name evidence="1" type="ORF">CW682_11775</name>
</gene>
<comment type="caution">
    <text evidence="1">The sequence shown here is derived from an EMBL/GenBank/DDBJ whole genome shotgun (WGS) entry which is preliminary data.</text>
</comment>